<accession>A0A183TWG6</accession>
<reference evidence="5" key="1">
    <citation type="submission" date="2016-06" db="UniProtKB">
        <authorList>
            <consortium name="WormBaseParasite"/>
        </authorList>
    </citation>
    <scope>IDENTIFICATION</scope>
</reference>
<dbReference type="InterPro" id="IPR056676">
    <property type="entry name" value="DUF7774"/>
</dbReference>
<evidence type="ECO:0000313" key="3">
    <source>
        <dbReference type="EMBL" id="VDM24490.1"/>
    </source>
</evidence>
<feature type="domain" description="DUF7774" evidence="2">
    <location>
        <begin position="147"/>
        <end position="231"/>
    </location>
</feature>
<dbReference type="AlphaFoldDB" id="A0A183TWG6"/>
<evidence type="ECO:0000256" key="1">
    <source>
        <dbReference type="SAM" id="SignalP"/>
    </source>
</evidence>
<name>A0A183TWG6_TOXCA</name>
<keyword evidence="1" id="KW-0732">Signal</keyword>
<protein>
    <submittedName>
        <fullName evidence="5">Senescence domain-containing protein</fullName>
    </submittedName>
</protein>
<keyword evidence="4" id="KW-1185">Reference proteome</keyword>
<evidence type="ECO:0000313" key="5">
    <source>
        <dbReference type="WBParaSite" id="TCNE_0000058501-mRNA-1"/>
    </source>
</evidence>
<dbReference type="EMBL" id="UYWY01000289">
    <property type="protein sequence ID" value="VDM24490.1"/>
    <property type="molecule type" value="Genomic_DNA"/>
</dbReference>
<proteinExistence type="predicted"/>
<dbReference type="WBParaSite" id="TCNE_0000058501-mRNA-1">
    <property type="protein sequence ID" value="TCNE_0000058501-mRNA-1"/>
    <property type="gene ID" value="TCNE_0000058501"/>
</dbReference>
<organism evidence="4 5">
    <name type="scientific">Toxocara canis</name>
    <name type="common">Canine roundworm</name>
    <dbReference type="NCBI Taxonomy" id="6265"/>
    <lineage>
        <taxon>Eukaryota</taxon>
        <taxon>Metazoa</taxon>
        <taxon>Ecdysozoa</taxon>
        <taxon>Nematoda</taxon>
        <taxon>Chromadorea</taxon>
        <taxon>Rhabditida</taxon>
        <taxon>Spirurina</taxon>
        <taxon>Ascaridomorpha</taxon>
        <taxon>Ascaridoidea</taxon>
        <taxon>Toxocaridae</taxon>
        <taxon>Toxocara</taxon>
    </lineage>
</organism>
<reference evidence="3 4" key="2">
    <citation type="submission" date="2018-11" db="EMBL/GenBank/DDBJ databases">
        <authorList>
            <consortium name="Pathogen Informatics"/>
        </authorList>
    </citation>
    <scope>NUCLEOTIDE SEQUENCE [LARGE SCALE GENOMIC DNA]</scope>
</reference>
<feature type="signal peptide" evidence="1">
    <location>
        <begin position="1"/>
        <end position="18"/>
    </location>
</feature>
<sequence length="552" mass="59229">MMPSKASAMSVLWRWLCGQVTRSLNALYAKAYNFEELKFSSVEILYVGKVERRPASPVSSDTVSQSVVEAKKDSTLFESLDDDIVLDTNTLQSIATDLSQGGQAVDKSVIGEDMARKLAEIENTKDKEGARNAAEMQQMFEEPVVVTEVARKVVDALTSNNVLGKVLTPEEADILNRYFRRKIPLNEQVLETLDTALDKILRRAPEFYGNKEELDVFLKDPANAKAQLLDALIAKKSDFLVDLMGDASFYANMISQGIVDVYQLATKGVLVVRDNLDAAQAAVLQGCEYSKRMASMGVTLTFDAARKGSELVTSGVNTTLSAASASADMLTKSATYAANTSMAAIGQSMQVSKDAAAKGTELAYNAAAMGARFVNYFSRRFSEVSVMRNGSELVSSGVNTTLSAASASADMLTKSATYVADTSMAAIGQSMQVSRDAAAKGTELAYNAAAMGVSGTMAVASTSVNLLTRTTSGVSLAAVNTGQAVNQVVGQGVGYSKDLASKGAQLTYDAAATVRSFRDRTAYFAGEKWPSRFSNRKRSKRVERMKYAESPI</sequence>
<evidence type="ECO:0000313" key="4">
    <source>
        <dbReference type="Proteomes" id="UP000050794"/>
    </source>
</evidence>
<gene>
    <name evidence="3" type="ORF">TCNE_LOCUS586</name>
</gene>
<evidence type="ECO:0000259" key="2">
    <source>
        <dbReference type="Pfam" id="PF24983"/>
    </source>
</evidence>
<dbReference type="Pfam" id="PF24983">
    <property type="entry name" value="DUF7774"/>
    <property type="match status" value="1"/>
</dbReference>
<dbReference type="Proteomes" id="UP000050794">
    <property type="component" value="Unassembled WGS sequence"/>
</dbReference>
<feature type="chain" id="PRO_5044552859" evidence="1">
    <location>
        <begin position="19"/>
        <end position="552"/>
    </location>
</feature>